<comment type="subunit">
    <text evidence="10">Component of the cytochrome c oxidase (complex IV, CIV), a multisubunit enzyme composed of 14 subunits.</text>
</comment>
<name>A0AAW1UNW6_9CUCU</name>
<dbReference type="GO" id="GO:0016491">
    <property type="term" value="F:oxidoreductase activity"/>
    <property type="evidence" value="ECO:0007669"/>
    <property type="project" value="UniProtKB-KW"/>
</dbReference>
<dbReference type="InterPro" id="IPR036639">
    <property type="entry name" value="Cyt_c_oxidase_su4_sf"/>
</dbReference>
<dbReference type="Proteomes" id="UP001431783">
    <property type="component" value="Unassembled WGS sequence"/>
</dbReference>
<dbReference type="Gene3D" id="1.10.442.10">
    <property type="entry name" value="Cytochrome c oxidase subunit IV"/>
    <property type="match status" value="1"/>
</dbReference>
<dbReference type="SUPFAM" id="SSF81406">
    <property type="entry name" value="Mitochondrial cytochrome c oxidase subunit IV"/>
    <property type="match status" value="1"/>
</dbReference>
<dbReference type="GO" id="GO:0006123">
    <property type="term" value="P:mitochondrial electron transport, cytochrome c to oxygen"/>
    <property type="evidence" value="ECO:0007669"/>
    <property type="project" value="InterPro"/>
</dbReference>
<evidence type="ECO:0000256" key="2">
    <source>
        <dbReference type="ARBA" id="ARBA00008135"/>
    </source>
</evidence>
<proteinExistence type="inferred from homology"/>
<evidence type="ECO:0000313" key="11">
    <source>
        <dbReference type="EMBL" id="KAK9885266.1"/>
    </source>
</evidence>
<evidence type="ECO:0000256" key="3">
    <source>
        <dbReference type="ARBA" id="ARBA00022692"/>
    </source>
</evidence>
<evidence type="ECO:0000256" key="4">
    <source>
        <dbReference type="ARBA" id="ARBA00022792"/>
    </source>
</evidence>
<comment type="subcellular location">
    <subcellularLocation>
        <location evidence="1 10">Mitochondrion inner membrane</location>
        <topology evidence="1 10">Single-pass membrane protein</topology>
    </subcellularLocation>
</comment>
<comment type="caution">
    <text evidence="11">The sequence shown here is derived from an EMBL/GenBank/DDBJ whole genome shotgun (WGS) entry which is preliminary data.</text>
</comment>
<feature type="transmembrane region" description="Helical" evidence="10">
    <location>
        <begin position="121"/>
        <end position="141"/>
    </location>
</feature>
<keyword evidence="5" id="KW-0809">Transit peptide</keyword>
<keyword evidence="4 10" id="KW-0999">Mitochondrion inner membrane</keyword>
<evidence type="ECO:0000256" key="6">
    <source>
        <dbReference type="ARBA" id="ARBA00022989"/>
    </source>
</evidence>
<sequence length="206" mass="24320">MSVPSIRFLASCRRFHTTLKINKYNPLASAPRYKYDASTLYRIGNRETVGFGINGQPTYLDIGLFPFPSIRYKEPTQEILALREREKGDWKLLSLEDKKRLYRSSFCQTFAEFQFTKVAEFFEIIGWTLIWVSVGMWFWIWTQIYVNPELPMSFTPSSKRAQLRRMLELEVNPITGLSSNWDYEKNDWKKKGWCTPPNPYVICPDD</sequence>
<dbReference type="AlphaFoldDB" id="A0AAW1UNW6"/>
<keyword evidence="8 10" id="KW-0496">Mitochondrion</keyword>
<comment type="function">
    <text evidence="10">Component of the cytochrome c oxidase, the last enzyme in the mitochondrial electron transport chain which drives oxidative phosphorylation.</text>
</comment>
<evidence type="ECO:0000313" key="12">
    <source>
        <dbReference type="Proteomes" id="UP001431783"/>
    </source>
</evidence>
<reference evidence="11 12" key="1">
    <citation type="submission" date="2023-03" db="EMBL/GenBank/DDBJ databases">
        <title>Genome insight into feeding habits of ladybird beetles.</title>
        <authorList>
            <person name="Li H.-S."/>
            <person name="Huang Y.-H."/>
            <person name="Pang H."/>
        </authorList>
    </citation>
    <scope>NUCLEOTIDE SEQUENCE [LARGE SCALE GENOMIC DNA]</scope>
    <source>
        <strain evidence="11">SYSU_2023b</strain>
        <tissue evidence="11">Whole body</tissue>
    </source>
</reference>
<dbReference type="EMBL" id="JARQZJ010000095">
    <property type="protein sequence ID" value="KAK9885266.1"/>
    <property type="molecule type" value="Genomic_DNA"/>
</dbReference>
<dbReference type="PANTHER" id="PTHR10707">
    <property type="entry name" value="CYTOCHROME C OXIDASE SUBUNIT IV"/>
    <property type="match status" value="1"/>
</dbReference>
<keyword evidence="7" id="KW-0560">Oxidoreductase</keyword>
<dbReference type="CDD" id="cd00922">
    <property type="entry name" value="Cyt_c_Oxidase_IV"/>
    <property type="match status" value="1"/>
</dbReference>
<comment type="similarity">
    <text evidence="2 10">Belongs to the cytochrome c oxidase IV family.</text>
</comment>
<organism evidence="11 12">
    <name type="scientific">Henosepilachna vigintioctopunctata</name>
    <dbReference type="NCBI Taxonomy" id="420089"/>
    <lineage>
        <taxon>Eukaryota</taxon>
        <taxon>Metazoa</taxon>
        <taxon>Ecdysozoa</taxon>
        <taxon>Arthropoda</taxon>
        <taxon>Hexapoda</taxon>
        <taxon>Insecta</taxon>
        <taxon>Pterygota</taxon>
        <taxon>Neoptera</taxon>
        <taxon>Endopterygota</taxon>
        <taxon>Coleoptera</taxon>
        <taxon>Polyphaga</taxon>
        <taxon>Cucujiformia</taxon>
        <taxon>Coccinelloidea</taxon>
        <taxon>Coccinellidae</taxon>
        <taxon>Epilachninae</taxon>
        <taxon>Epilachnini</taxon>
        <taxon>Henosepilachna</taxon>
    </lineage>
</organism>
<dbReference type="GO" id="GO:0045277">
    <property type="term" value="C:respiratory chain complex IV"/>
    <property type="evidence" value="ECO:0007669"/>
    <property type="project" value="InterPro"/>
</dbReference>
<keyword evidence="3 10" id="KW-0812">Transmembrane</keyword>
<dbReference type="Pfam" id="PF02936">
    <property type="entry name" value="COX4"/>
    <property type="match status" value="1"/>
</dbReference>
<dbReference type="InterPro" id="IPR013288">
    <property type="entry name" value="Cyt_c_oxidase_su4"/>
</dbReference>
<evidence type="ECO:0000256" key="7">
    <source>
        <dbReference type="ARBA" id="ARBA00023002"/>
    </source>
</evidence>
<gene>
    <name evidence="11" type="ORF">WA026_010764</name>
</gene>
<evidence type="ECO:0000256" key="9">
    <source>
        <dbReference type="ARBA" id="ARBA00023136"/>
    </source>
</evidence>
<evidence type="ECO:0000256" key="5">
    <source>
        <dbReference type="ARBA" id="ARBA00022946"/>
    </source>
</evidence>
<evidence type="ECO:0000256" key="10">
    <source>
        <dbReference type="RuleBase" id="RU367145"/>
    </source>
</evidence>
<comment type="pathway">
    <text evidence="10">Energy metabolism; oxidative phosphorylation.</text>
</comment>
<dbReference type="PANTHER" id="PTHR10707:SF10">
    <property type="entry name" value="CYTOCHROME C OXIDASE SUBUNIT 4"/>
    <property type="match status" value="1"/>
</dbReference>
<dbReference type="InterPro" id="IPR004203">
    <property type="entry name" value="Cyt_c_oxidase_su4_fam"/>
</dbReference>
<dbReference type="PRINTS" id="PR01873">
    <property type="entry name" value="CYTCOXIDASE4"/>
</dbReference>
<accession>A0AAW1UNW6</accession>
<dbReference type="FunFam" id="1.10.442.10:FF:000001">
    <property type="entry name" value="Cytochrome c oxidase subunit 4 isoform 1"/>
    <property type="match status" value="1"/>
</dbReference>
<keyword evidence="6 10" id="KW-1133">Transmembrane helix</keyword>
<keyword evidence="12" id="KW-1185">Reference proteome</keyword>
<keyword evidence="9 10" id="KW-0472">Membrane</keyword>
<protein>
    <recommendedName>
        <fullName evidence="10">Cytochrome c oxidase subunit 4</fullName>
    </recommendedName>
</protein>
<evidence type="ECO:0000256" key="1">
    <source>
        <dbReference type="ARBA" id="ARBA00004434"/>
    </source>
</evidence>
<evidence type="ECO:0000256" key="8">
    <source>
        <dbReference type="ARBA" id="ARBA00023128"/>
    </source>
</evidence>
<dbReference type="GO" id="GO:0005743">
    <property type="term" value="C:mitochondrial inner membrane"/>
    <property type="evidence" value="ECO:0007669"/>
    <property type="project" value="UniProtKB-SubCell"/>
</dbReference>